<keyword evidence="4 5" id="KW-0670">Pyruvate</keyword>
<comment type="function">
    <text evidence="4">Removes the pyruvyl group from chorismate, with concomitant aromatization of the ring, to provide 4-hydroxybenzoate (4HB) for the ubiquinone pathway.</text>
</comment>
<accession>A0A1Y0IG15</accession>
<comment type="catalytic activity">
    <reaction evidence="4">
        <text>chorismate = 4-hydroxybenzoate + pyruvate</text>
        <dbReference type="Rhea" id="RHEA:16505"/>
        <dbReference type="ChEBI" id="CHEBI:15361"/>
        <dbReference type="ChEBI" id="CHEBI:17879"/>
        <dbReference type="ChEBI" id="CHEBI:29748"/>
        <dbReference type="EC" id="4.1.3.40"/>
    </reaction>
</comment>
<dbReference type="SUPFAM" id="SSF64288">
    <property type="entry name" value="Chorismate lyase-like"/>
    <property type="match status" value="1"/>
</dbReference>
<evidence type="ECO:0000256" key="3">
    <source>
        <dbReference type="ARBA" id="ARBA00023239"/>
    </source>
</evidence>
<dbReference type="InterPro" id="IPR028978">
    <property type="entry name" value="Chorismate_lyase_/UTRA_dom_sf"/>
</dbReference>
<evidence type="ECO:0000313" key="6">
    <source>
        <dbReference type="Proteomes" id="UP000196027"/>
    </source>
</evidence>
<evidence type="ECO:0000313" key="5">
    <source>
        <dbReference type="EMBL" id="ARU58756.1"/>
    </source>
</evidence>
<feature type="binding site" evidence="4">
    <location>
        <position position="170"/>
    </location>
    <ligand>
        <name>substrate</name>
    </ligand>
</feature>
<dbReference type="InterPro" id="IPR007440">
    <property type="entry name" value="Chorismate--pyruvate_lyase"/>
</dbReference>
<evidence type="ECO:0000256" key="1">
    <source>
        <dbReference type="ARBA" id="ARBA00022490"/>
    </source>
</evidence>
<sequence length="181" mass="21185">MQRTEVHPAQGQIQLPPQWRPWLLDRGSLTQRLIELSQGHFSVRVLNFQFDYPSLNERKQLKLPERRVTLIREVELLCRNIPAVYARSIIPLNTLTGKEKQLRKLGKTPLGAVLFRSKAMHRGPITLCHERVKDIPGLRARQNRHIDAEFKIWGRSSLFFLHEKPILVAEYFLPELLSLIR</sequence>
<keyword evidence="6" id="KW-1185">Reference proteome</keyword>
<comment type="caution">
    <text evidence="4">Lacks conserved residue(s) required for the propagation of feature annotation.</text>
</comment>
<dbReference type="Pfam" id="PF04345">
    <property type="entry name" value="Chor_lyase"/>
    <property type="match status" value="1"/>
</dbReference>
<reference evidence="5 6" key="1">
    <citation type="submission" date="2017-05" db="EMBL/GenBank/DDBJ databases">
        <title>Genomic insights into alkan degradation activity of Oleiphilus messinensis.</title>
        <authorList>
            <person name="Kozyavkin S.A."/>
            <person name="Slesarev A.I."/>
            <person name="Golyshin P.N."/>
            <person name="Korzhenkov A."/>
            <person name="Golyshina O.N."/>
            <person name="Toshchakov S.V."/>
        </authorList>
    </citation>
    <scope>NUCLEOTIDE SEQUENCE [LARGE SCALE GENOMIC DNA]</scope>
    <source>
        <strain evidence="5 6">ME102</strain>
    </source>
</reference>
<dbReference type="Proteomes" id="UP000196027">
    <property type="component" value="Chromosome"/>
</dbReference>
<feature type="binding site" evidence="4">
    <location>
        <position position="72"/>
    </location>
    <ligand>
        <name>substrate</name>
    </ligand>
</feature>
<comment type="subcellular location">
    <subcellularLocation>
        <location evidence="4">Cytoplasm</location>
    </subcellularLocation>
</comment>
<dbReference type="GO" id="GO:0005829">
    <property type="term" value="C:cytosol"/>
    <property type="evidence" value="ECO:0007669"/>
    <property type="project" value="TreeGrafter"/>
</dbReference>
<comment type="similarity">
    <text evidence="4">Belongs to the UbiC family.</text>
</comment>
<evidence type="ECO:0000256" key="2">
    <source>
        <dbReference type="ARBA" id="ARBA00022688"/>
    </source>
</evidence>
<dbReference type="GO" id="GO:0042866">
    <property type="term" value="P:pyruvate biosynthetic process"/>
    <property type="evidence" value="ECO:0007669"/>
    <property type="project" value="UniProtKB-UniRule"/>
</dbReference>
<dbReference type="OrthoDB" id="9789493at2"/>
<keyword evidence="1 4" id="KW-0963">Cytoplasm</keyword>
<dbReference type="PANTHER" id="PTHR38683:SF1">
    <property type="entry name" value="CHORISMATE PYRUVATE-LYASE"/>
    <property type="match status" value="1"/>
</dbReference>
<dbReference type="PANTHER" id="PTHR38683">
    <property type="entry name" value="CHORISMATE PYRUVATE-LYASE"/>
    <property type="match status" value="1"/>
</dbReference>
<dbReference type="AlphaFoldDB" id="A0A1Y0IG15"/>
<evidence type="ECO:0000256" key="4">
    <source>
        <dbReference type="HAMAP-Rule" id="MF_01632"/>
    </source>
</evidence>
<feature type="binding site" evidence="4">
    <location>
        <position position="110"/>
    </location>
    <ligand>
        <name>substrate</name>
    </ligand>
</feature>
<dbReference type="EC" id="4.1.3.40" evidence="4"/>
<protein>
    <recommendedName>
        <fullName evidence="4">Probable chorismate pyruvate-lyase</fullName>
        <shortName evidence="4">CL</shortName>
        <shortName evidence="4">CPL</shortName>
        <ecNumber evidence="4">4.1.3.40</ecNumber>
    </recommendedName>
</protein>
<keyword evidence="3 4" id="KW-0456">Lyase</keyword>
<dbReference type="KEGG" id="ome:OLMES_4767"/>
<comment type="pathway">
    <text evidence="4">Cofactor biosynthesis; ubiquinone biosynthesis.</text>
</comment>
<dbReference type="RefSeq" id="WP_087463500.1">
    <property type="nucleotide sequence ID" value="NZ_CP021425.1"/>
</dbReference>
<dbReference type="Gene3D" id="3.40.1410.10">
    <property type="entry name" value="Chorismate lyase-like"/>
    <property type="match status" value="1"/>
</dbReference>
<organism evidence="5 6">
    <name type="scientific">Oleiphilus messinensis</name>
    <dbReference type="NCBI Taxonomy" id="141451"/>
    <lineage>
        <taxon>Bacteria</taxon>
        <taxon>Pseudomonadati</taxon>
        <taxon>Pseudomonadota</taxon>
        <taxon>Gammaproteobacteria</taxon>
        <taxon>Oceanospirillales</taxon>
        <taxon>Oleiphilaceae</taxon>
        <taxon>Oleiphilus</taxon>
    </lineage>
</organism>
<dbReference type="HAMAP" id="MF_01632">
    <property type="entry name" value="UbiC"/>
    <property type="match status" value="1"/>
</dbReference>
<gene>
    <name evidence="4" type="primary">ubiC</name>
    <name evidence="5" type="ORF">OLMES_4767</name>
</gene>
<dbReference type="GO" id="GO:0006744">
    <property type="term" value="P:ubiquinone biosynthetic process"/>
    <property type="evidence" value="ECO:0007669"/>
    <property type="project" value="UniProtKB-UniRule"/>
</dbReference>
<name>A0A1Y0IG15_9GAMM</name>
<dbReference type="GO" id="GO:0008813">
    <property type="term" value="F:chorismate lyase activity"/>
    <property type="evidence" value="ECO:0007669"/>
    <property type="project" value="UniProtKB-UniRule"/>
</dbReference>
<proteinExistence type="inferred from homology"/>
<dbReference type="EMBL" id="CP021425">
    <property type="protein sequence ID" value="ARU58756.1"/>
    <property type="molecule type" value="Genomic_DNA"/>
</dbReference>
<dbReference type="UniPathway" id="UPA00232"/>
<keyword evidence="2 4" id="KW-0831">Ubiquinone biosynthesis</keyword>